<reference evidence="2" key="1">
    <citation type="submission" date="2024-07" db="EMBL/GenBank/DDBJ databases">
        <title>Complete genome sequence of Verrucomicrobiaceae bacterium NT6N.</title>
        <authorList>
            <person name="Huang C."/>
            <person name="Takami H."/>
            <person name="Hamasaki K."/>
        </authorList>
    </citation>
    <scope>NUCLEOTIDE SEQUENCE</scope>
    <source>
        <strain evidence="2">NT6N</strain>
    </source>
</reference>
<protein>
    <submittedName>
        <fullName evidence="2">Uncharacterized protein</fullName>
    </submittedName>
</protein>
<feature type="chain" id="PRO_5043378143" evidence="1">
    <location>
        <begin position="28"/>
        <end position="83"/>
    </location>
</feature>
<feature type="signal peptide" evidence="1">
    <location>
        <begin position="1"/>
        <end position="27"/>
    </location>
</feature>
<evidence type="ECO:0000256" key="1">
    <source>
        <dbReference type="SAM" id="SignalP"/>
    </source>
</evidence>
<dbReference type="KEGG" id="osu:NT6N_18560"/>
<sequence length="83" mass="9166">MDFHPLCPRSVSFFILLPVLLFSWAYADTHEADVIIYGGTSDAVMAGVQTASPWNAASTTKKTSNQDLLADKQRLVHVSKKKK</sequence>
<dbReference type="EMBL" id="AP026866">
    <property type="protein sequence ID" value="BDS06816.1"/>
    <property type="molecule type" value="Genomic_DNA"/>
</dbReference>
<name>A0AAT9FLF9_9BACT</name>
<proteinExistence type="predicted"/>
<evidence type="ECO:0000313" key="2">
    <source>
        <dbReference type="EMBL" id="BDS06816.1"/>
    </source>
</evidence>
<accession>A0AAT9FLF9</accession>
<dbReference type="AlphaFoldDB" id="A0AAT9FLF9"/>
<gene>
    <name evidence="2" type="ORF">NT6N_18560</name>
</gene>
<keyword evidence="1" id="KW-0732">Signal</keyword>
<organism evidence="2">
    <name type="scientific">Oceaniferula spumae</name>
    <dbReference type="NCBI Taxonomy" id="2979115"/>
    <lineage>
        <taxon>Bacteria</taxon>
        <taxon>Pseudomonadati</taxon>
        <taxon>Verrucomicrobiota</taxon>
        <taxon>Verrucomicrobiia</taxon>
        <taxon>Verrucomicrobiales</taxon>
        <taxon>Verrucomicrobiaceae</taxon>
        <taxon>Oceaniferula</taxon>
    </lineage>
</organism>